<evidence type="ECO:0000256" key="6">
    <source>
        <dbReference type="ARBA" id="ARBA00022723"/>
    </source>
</evidence>
<evidence type="ECO:0000313" key="15">
    <source>
        <dbReference type="EMBL" id="MBJ6371486.1"/>
    </source>
</evidence>
<keyword evidence="4" id="KW-0997">Cell inner membrane</keyword>
<keyword evidence="16" id="KW-1185">Reference proteome</keyword>
<evidence type="ECO:0000256" key="13">
    <source>
        <dbReference type="SAM" id="Phobius"/>
    </source>
</evidence>
<dbReference type="PANTHER" id="PTHR38674">
    <property type="entry name" value="ALKANE 1-MONOOXYGENASE 1"/>
    <property type="match status" value="1"/>
</dbReference>
<comment type="similarity">
    <text evidence="2">Belongs to the fatty acid desaturase type 1 family. AlkB subfamily.</text>
</comment>
<sequence>MILFALASLSPVASLAAACLLGGVWPLVALLHMTLLVALLDRLPVAATTPRLDADRAAHALNLTLGLLHFPVLALGVLCLARGTPGDAWQTGATALALGLWLGQVSVPNAHELIHAPGRGARRLGAAVFTSLLFGHHASAHPKVHHAYVASDADPNSARLGEGFYRFWPRAWVGSFLAGWQAETAIRGERGRRAYAGYVGGALITLLLAAALAGSLGLFVLVGLALYAQTQLLLADYIQHYGLRRKRDAEGRLEPVGPQHSWNAPHWYSSAMMLNAPRHSDHHQHPARRFPALDLSSASMPIWPRPMPAMAALALLPPLWRRVMDPRAARWRGEPVASAPPICQGIDHANDLPDSPLPDRGAGAGASRPLGGSV</sequence>
<comment type="caution">
    <text evidence="15">The sequence shown here is derived from an EMBL/GenBank/DDBJ whole genome shotgun (WGS) entry which is preliminary data.</text>
</comment>
<keyword evidence="6" id="KW-0479">Metal-binding</keyword>
<reference evidence="15" key="1">
    <citation type="submission" date="2020-12" db="EMBL/GenBank/DDBJ databases">
        <title>Sedimentitalea sp. nov., isolated from sand in Incheon.</title>
        <authorList>
            <person name="Kim W."/>
        </authorList>
    </citation>
    <scope>NUCLEOTIDE SEQUENCE</scope>
    <source>
        <strain evidence="15">CAU 1593</strain>
    </source>
</reference>
<protein>
    <submittedName>
        <fullName evidence="15">Alkane 1-monooxygenase</fullName>
    </submittedName>
</protein>
<dbReference type="Proteomes" id="UP000619079">
    <property type="component" value="Unassembled WGS sequence"/>
</dbReference>
<dbReference type="PANTHER" id="PTHR38674:SF1">
    <property type="entry name" value="ALKANE 1-MONOOXYGENASE 1"/>
    <property type="match status" value="1"/>
</dbReference>
<dbReference type="InterPro" id="IPR005804">
    <property type="entry name" value="FA_desaturase_dom"/>
</dbReference>
<dbReference type="EMBL" id="JAELVR010000004">
    <property type="protein sequence ID" value="MBJ6371486.1"/>
    <property type="molecule type" value="Genomic_DNA"/>
</dbReference>
<feature type="transmembrane region" description="Helical" evidence="13">
    <location>
        <begin position="195"/>
        <end position="228"/>
    </location>
</feature>
<dbReference type="AlphaFoldDB" id="A0A8J7LZN6"/>
<feature type="region of interest" description="Disordered" evidence="12">
    <location>
        <begin position="333"/>
        <end position="374"/>
    </location>
</feature>
<evidence type="ECO:0000256" key="5">
    <source>
        <dbReference type="ARBA" id="ARBA00022692"/>
    </source>
</evidence>
<dbReference type="Pfam" id="PF00487">
    <property type="entry name" value="FA_desaturase"/>
    <property type="match status" value="1"/>
</dbReference>
<feature type="domain" description="Fatty acid desaturase" evidence="14">
    <location>
        <begin position="88"/>
        <end position="294"/>
    </location>
</feature>
<proteinExistence type="inferred from homology"/>
<evidence type="ECO:0000256" key="4">
    <source>
        <dbReference type="ARBA" id="ARBA00022519"/>
    </source>
</evidence>
<dbReference type="GO" id="GO:0046872">
    <property type="term" value="F:metal ion binding"/>
    <property type="evidence" value="ECO:0007669"/>
    <property type="project" value="UniProtKB-KW"/>
</dbReference>
<keyword evidence="10" id="KW-0503">Monooxygenase</keyword>
<comment type="subcellular location">
    <subcellularLocation>
        <location evidence="1">Cell inner membrane</location>
        <topology evidence="1">Multi-pass membrane protein</topology>
    </subcellularLocation>
</comment>
<gene>
    <name evidence="15" type="ORF">JF290_08090</name>
</gene>
<keyword evidence="9" id="KW-0408">Iron</keyword>
<dbReference type="InterPro" id="IPR033885">
    <property type="entry name" value="AlkB/XylM"/>
</dbReference>
<name>A0A8J7LZN6_9RHOB</name>
<organism evidence="15 16">
    <name type="scientific">Sedimentitalea arenosa</name>
    <dbReference type="NCBI Taxonomy" id="2798803"/>
    <lineage>
        <taxon>Bacteria</taxon>
        <taxon>Pseudomonadati</taxon>
        <taxon>Pseudomonadota</taxon>
        <taxon>Alphaproteobacteria</taxon>
        <taxon>Rhodobacterales</taxon>
        <taxon>Paracoccaceae</taxon>
        <taxon>Sedimentitalea</taxon>
    </lineage>
</organism>
<keyword evidence="7 13" id="KW-1133">Transmembrane helix</keyword>
<dbReference type="CDD" id="cd03512">
    <property type="entry name" value="Alkane-hydroxylase"/>
    <property type="match status" value="1"/>
</dbReference>
<evidence type="ECO:0000313" key="16">
    <source>
        <dbReference type="Proteomes" id="UP000619079"/>
    </source>
</evidence>
<evidence type="ECO:0000259" key="14">
    <source>
        <dbReference type="Pfam" id="PF00487"/>
    </source>
</evidence>
<keyword evidence="3" id="KW-1003">Cell membrane</keyword>
<accession>A0A8J7LZN6</accession>
<feature type="transmembrane region" description="Helical" evidence="13">
    <location>
        <begin position="12"/>
        <end position="40"/>
    </location>
</feature>
<dbReference type="GO" id="GO:0006629">
    <property type="term" value="P:lipid metabolic process"/>
    <property type="evidence" value="ECO:0007669"/>
    <property type="project" value="InterPro"/>
</dbReference>
<evidence type="ECO:0000256" key="1">
    <source>
        <dbReference type="ARBA" id="ARBA00004429"/>
    </source>
</evidence>
<keyword evidence="5 13" id="KW-0812">Transmembrane</keyword>
<feature type="transmembrane region" description="Helical" evidence="13">
    <location>
        <begin position="60"/>
        <end position="81"/>
    </location>
</feature>
<evidence type="ECO:0000256" key="12">
    <source>
        <dbReference type="SAM" id="MobiDB-lite"/>
    </source>
</evidence>
<evidence type="ECO:0000256" key="7">
    <source>
        <dbReference type="ARBA" id="ARBA00022989"/>
    </source>
</evidence>
<dbReference type="GO" id="GO:0005886">
    <property type="term" value="C:plasma membrane"/>
    <property type="evidence" value="ECO:0007669"/>
    <property type="project" value="UniProtKB-SubCell"/>
</dbReference>
<evidence type="ECO:0000256" key="10">
    <source>
        <dbReference type="ARBA" id="ARBA00023033"/>
    </source>
</evidence>
<dbReference type="GO" id="GO:0004497">
    <property type="term" value="F:monooxygenase activity"/>
    <property type="evidence" value="ECO:0007669"/>
    <property type="project" value="UniProtKB-KW"/>
</dbReference>
<evidence type="ECO:0000256" key="11">
    <source>
        <dbReference type="ARBA" id="ARBA00023136"/>
    </source>
</evidence>
<dbReference type="RefSeq" id="WP_199024339.1">
    <property type="nucleotide sequence ID" value="NZ_JAELVR010000004.1"/>
</dbReference>
<evidence type="ECO:0000256" key="8">
    <source>
        <dbReference type="ARBA" id="ARBA00023002"/>
    </source>
</evidence>
<keyword evidence="11 13" id="KW-0472">Membrane</keyword>
<keyword evidence="8" id="KW-0560">Oxidoreductase</keyword>
<evidence type="ECO:0000256" key="3">
    <source>
        <dbReference type="ARBA" id="ARBA00022475"/>
    </source>
</evidence>
<evidence type="ECO:0000256" key="9">
    <source>
        <dbReference type="ARBA" id="ARBA00023004"/>
    </source>
</evidence>
<evidence type="ECO:0000256" key="2">
    <source>
        <dbReference type="ARBA" id="ARBA00010823"/>
    </source>
</evidence>